<dbReference type="OrthoDB" id="3266227at2759"/>
<dbReference type="Gene3D" id="2.80.10.50">
    <property type="match status" value="1"/>
</dbReference>
<proteinExistence type="predicted"/>
<evidence type="ECO:0000313" key="2">
    <source>
        <dbReference type="EMBL" id="TDL15348.1"/>
    </source>
</evidence>
<protein>
    <recommendedName>
        <fullName evidence="4">Ricin B lectin domain-containing protein</fullName>
    </recommendedName>
</protein>
<dbReference type="EMBL" id="ML170278">
    <property type="protein sequence ID" value="TDL15348.1"/>
    <property type="molecule type" value="Genomic_DNA"/>
</dbReference>
<dbReference type="InterPro" id="IPR035992">
    <property type="entry name" value="Ricin_B-like_lectins"/>
</dbReference>
<dbReference type="SUPFAM" id="SSF50370">
    <property type="entry name" value="Ricin B-like lectins"/>
    <property type="match status" value="1"/>
</dbReference>
<dbReference type="AlphaFoldDB" id="A0A4Y7PJT8"/>
<feature type="region of interest" description="Disordered" evidence="1">
    <location>
        <begin position="211"/>
        <end position="247"/>
    </location>
</feature>
<name>A0A4Y7PJT8_9AGAM</name>
<evidence type="ECO:0000313" key="3">
    <source>
        <dbReference type="Proteomes" id="UP000294933"/>
    </source>
</evidence>
<evidence type="ECO:0000256" key="1">
    <source>
        <dbReference type="SAM" id="MobiDB-lite"/>
    </source>
</evidence>
<organism evidence="2 3">
    <name type="scientific">Rickenella mellea</name>
    <dbReference type="NCBI Taxonomy" id="50990"/>
    <lineage>
        <taxon>Eukaryota</taxon>
        <taxon>Fungi</taxon>
        <taxon>Dikarya</taxon>
        <taxon>Basidiomycota</taxon>
        <taxon>Agaricomycotina</taxon>
        <taxon>Agaricomycetes</taxon>
        <taxon>Hymenochaetales</taxon>
        <taxon>Rickenellaceae</taxon>
        <taxon>Rickenella</taxon>
    </lineage>
</organism>
<dbReference type="VEuPathDB" id="FungiDB:BD410DRAFT_796457"/>
<keyword evidence="3" id="KW-1185">Reference proteome</keyword>
<accession>A0A4Y7PJT8</accession>
<gene>
    <name evidence="2" type="ORF">BD410DRAFT_796457</name>
</gene>
<sequence length="294" mass="33132">MALQEGTLKGGVYIITNAYYQNNVSLSADGSIVSNTIPGYEDAPTRKMLWTVTLLLNGSYSIRNSLSKDTYAIGPAVPKLGDAIVAKQEEQHWEIKETGVKTRYVISRDAYQSLFWGLRSKEIGTQVTLRPHPTNSNNQWKFHAWAGEFAKPPLCPPSPIIQQNSSGRRLGKFAVRISFVPGIFRYIYQSISRGPRSKDVGTQVILQPHPTNISNQRESRARAGQPSNPTLCPPTPHPTSSNNLRTPTVPLERMVNPKYYSFRVQRKHMAIGSRRALYDHRGRFPTRRCIRPTE</sequence>
<evidence type="ECO:0008006" key="4">
    <source>
        <dbReference type="Google" id="ProtNLM"/>
    </source>
</evidence>
<reference evidence="2 3" key="1">
    <citation type="submission" date="2018-06" db="EMBL/GenBank/DDBJ databases">
        <title>A transcriptomic atlas of mushroom development highlights an independent origin of complex multicellularity.</title>
        <authorList>
            <consortium name="DOE Joint Genome Institute"/>
            <person name="Krizsan K."/>
            <person name="Almasi E."/>
            <person name="Merenyi Z."/>
            <person name="Sahu N."/>
            <person name="Viragh M."/>
            <person name="Koszo T."/>
            <person name="Mondo S."/>
            <person name="Kiss B."/>
            <person name="Balint B."/>
            <person name="Kues U."/>
            <person name="Barry K."/>
            <person name="Hegedus J.C."/>
            <person name="Henrissat B."/>
            <person name="Johnson J."/>
            <person name="Lipzen A."/>
            <person name="Ohm R."/>
            <person name="Nagy I."/>
            <person name="Pangilinan J."/>
            <person name="Yan J."/>
            <person name="Xiong Y."/>
            <person name="Grigoriev I.V."/>
            <person name="Hibbett D.S."/>
            <person name="Nagy L.G."/>
        </authorList>
    </citation>
    <scope>NUCLEOTIDE SEQUENCE [LARGE SCALE GENOMIC DNA]</scope>
    <source>
        <strain evidence="2 3">SZMC22713</strain>
    </source>
</reference>
<dbReference type="Proteomes" id="UP000294933">
    <property type="component" value="Unassembled WGS sequence"/>
</dbReference>